<evidence type="ECO:0000313" key="2">
    <source>
        <dbReference type="Proteomes" id="UP000515465"/>
    </source>
</evidence>
<name>A0A7G6T5P7_9HYPH</name>
<dbReference type="Gene3D" id="3.40.50.300">
    <property type="entry name" value="P-loop containing nucleotide triphosphate hydrolases"/>
    <property type="match status" value="1"/>
</dbReference>
<protein>
    <submittedName>
        <fullName evidence="1">AAA family ATPase</fullName>
    </submittedName>
</protein>
<dbReference type="RefSeq" id="WP_183455401.1">
    <property type="nucleotide sequence ID" value="NZ_CP050299.1"/>
</dbReference>
<dbReference type="Pfam" id="PF13207">
    <property type="entry name" value="AAA_17"/>
    <property type="match status" value="1"/>
</dbReference>
<evidence type="ECO:0000313" key="1">
    <source>
        <dbReference type="EMBL" id="QND62079.1"/>
    </source>
</evidence>
<keyword evidence="1" id="KW-0614">Plasmid</keyword>
<accession>A0A7G6T5P7</accession>
<dbReference type="InterPro" id="IPR027417">
    <property type="entry name" value="P-loop_NTPase"/>
</dbReference>
<dbReference type="SUPFAM" id="SSF52540">
    <property type="entry name" value="P-loop containing nucleoside triphosphate hydrolases"/>
    <property type="match status" value="1"/>
</dbReference>
<reference evidence="2" key="1">
    <citation type="journal article" date="2020" name="Mol. Plant Microbe">
        <title>Rhizobial microsymbionts of the narrowly endemic Oxytropis species growing in Kamchatka are characterized by significant genetic diversity and possess a set of genes that are associated with T3SS and T6SS secretion systems and can affect the development of symbiosis.</title>
        <authorList>
            <person name="Safronova V."/>
            <person name="Guro P."/>
            <person name="Sazanova A."/>
            <person name="Kuznetsova I."/>
            <person name="Belimov A."/>
            <person name="Yakubov V."/>
            <person name="Chirak E."/>
            <person name="Afonin A."/>
            <person name="Gogolev Y."/>
            <person name="Andronov E."/>
            <person name="Tikhonovich I."/>
        </authorList>
    </citation>
    <scope>NUCLEOTIDE SEQUENCE [LARGE SCALE GENOMIC DNA]</scope>
    <source>
        <strain evidence="2">583</strain>
        <plasmid evidence="2">p_1</plasmid>
    </source>
</reference>
<dbReference type="EMBL" id="CP050299">
    <property type="protein sequence ID" value="QND62079.1"/>
    <property type="molecule type" value="Genomic_DNA"/>
</dbReference>
<sequence length="180" mass="19594">MARAALVVGVSGVGKSYVIGRCAANAGFIHIQASDVLRQAKADLLARTVDREELRKGQVLDNQTLLIEAFGKLRAQESRPIVFDAHNIIDTDNGYVEIPLEVFRAIDLYVVIALSGDPESILARRTRDTGRVRPDRTSGQIAEYQSLVIALAEKHARELGVPFRLVGSGDEEAFAQAILA</sequence>
<gene>
    <name evidence="1" type="ORF">HB778_38995</name>
</gene>
<dbReference type="Proteomes" id="UP000515465">
    <property type="component" value="Plasmid p_1"/>
</dbReference>
<organism evidence="1 2">
    <name type="scientific">Mesorhizobium huakuii</name>
    <dbReference type="NCBI Taxonomy" id="28104"/>
    <lineage>
        <taxon>Bacteria</taxon>
        <taxon>Pseudomonadati</taxon>
        <taxon>Pseudomonadota</taxon>
        <taxon>Alphaproteobacteria</taxon>
        <taxon>Hyphomicrobiales</taxon>
        <taxon>Phyllobacteriaceae</taxon>
        <taxon>Mesorhizobium</taxon>
    </lineage>
</organism>
<dbReference type="AlphaFoldDB" id="A0A7G6T5P7"/>
<proteinExistence type="predicted"/>
<geneLocation type="plasmid" evidence="1 2">
    <name>p_1</name>
</geneLocation>